<protein>
    <submittedName>
        <fullName evidence="2">SIMPL domain-containing protein</fullName>
    </submittedName>
</protein>
<feature type="signal peptide" evidence="1">
    <location>
        <begin position="1"/>
        <end position="27"/>
    </location>
</feature>
<dbReference type="Gene3D" id="3.30.70.2970">
    <property type="entry name" value="Protein of unknown function (DUF541), domain 2"/>
    <property type="match status" value="1"/>
</dbReference>
<dbReference type="RefSeq" id="WP_076002339.1">
    <property type="nucleotide sequence ID" value="NZ_PKUS01000032.1"/>
</dbReference>
<accession>A0A2N5WYF4</accession>
<dbReference type="Proteomes" id="UP000235005">
    <property type="component" value="Unassembled WGS sequence"/>
</dbReference>
<dbReference type="GO" id="GO:0006974">
    <property type="term" value="P:DNA damage response"/>
    <property type="evidence" value="ECO:0007669"/>
    <property type="project" value="TreeGrafter"/>
</dbReference>
<dbReference type="AlphaFoldDB" id="A0A2N5WYF4"/>
<dbReference type="InterPro" id="IPR007497">
    <property type="entry name" value="SIMPL/DUF541"/>
</dbReference>
<dbReference type="InterPro" id="IPR052022">
    <property type="entry name" value="26kDa_periplasmic_antigen"/>
</dbReference>
<comment type="caution">
    <text evidence="2">The sequence shown here is derived from an EMBL/GenBank/DDBJ whole genome shotgun (WGS) entry which is preliminary data.</text>
</comment>
<organism evidence="2 3">
    <name type="scientific">Pseudohalioglobus lutimaris</name>
    <dbReference type="NCBI Taxonomy" id="1737061"/>
    <lineage>
        <taxon>Bacteria</taxon>
        <taxon>Pseudomonadati</taxon>
        <taxon>Pseudomonadota</taxon>
        <taxon>Gammaproteobacteria</taxon>
        <taxon>Cellvibrionales</taxon>
        <taxon>Halieaceae</taxon>
        <taxon>Pseudohalioglobus</taxon>
    </lineage>
</organism>
<dbReference type="PANTHER" id="PTHR34387:SF1">
    <property type="entry name" value="PERIPLASMIC IMMUNOGENIC PROTEIN"/>
    <property type="match status" value="1"/>
</dbReference>
<name>A0A2N5WYF4_9GAMM</name>
<dbReference type="PANTHER" id="PTHR34387">
    <property type="entry name" value="SLR1258 PROTEIN"/>
    <property type="match status" value="1"/>
</dbReference>
<evidence type="ECO:0000313" key="2">
    <source>
        <dbReference type="EMBL" id="PLW67273.1"/>
    </source>
</evidence>
<keyword evidence="3" id="KW-1185">Reference proteome</keyword>
<dbReference type="EMBL" id="PKUS01000032">
    <property type="protein sequence ID" value="PLW67273.1"/>
    <property type="molecule type" value="Genomic_DNA"/>
</dbReference>
<dbReference type="Pfam" id="PF04402">
    <property type="entry name" value="SIMPL"/>
    <property type="match status" value="1"/>
</dbReference>
<sequence>MTTDFTRAYVACLAIALLLLSPLRVSAEEPQPQLRVSGQAERAMAADMAVLQLTVTREAETARAALDANSAAMAEVIKAMGEAGIDQRDLQTANFSIQPRYIYPKPRNEQPPKIVGYTVRNSLTVRVRELARLGSLLDQSVSLGVNEGGSVSFTNDDPSEVLAAARTAAVQDALARAETLARAAGVKLGEILEISEQTQNPQPRPYRAERAMMADAAAGAVPVAAGENSYRVVVHISIAIDQ</sequence>
<evidence type="ECO:0000256" key="1">
    <source>
        <dbReference type="SAM" id="SignalP"/>
    </source>
</evidence>
<dbReference type="OrthoDB" id="9813144at2"/>
<reference evidence="2 3" key="1">
    <citation type="submission" date="2018-01" db="EMBL/GenBank/DDBJ databases">
        <title>The draft genome sequence of Halioglobus lutimaris HF004.</title>
        <authorList>
            <person name="Du Z.-J."/>
            <person name="Shi M.-J."/>
        </authorList>
    </citation>
    <scope>NUCLEOTIDE SEQUENCE [LARGE SCALE GENOMIC DNA]</scope>
    <source>
        <strain evidence="2 3">HF004</strain>
    </source>
</reference>
<gene>
    <name evidence="2" type="ORF">C0039_17685</name>
</gene>
<proteinExistence type="predicted"/>
<keyword evidence="1" id="KW-0732">Signal</keyword>
<feature type="chain" id="PRO_5014723868" evidence="1">
    <location>
        <begin position="28"/>
        <end position="242"/>
    </location>
</feature>
<evidence type="ECO:0000313" key="3">
    <source>
        <dbReference type="Proteomes" id="UP000235005"/>
    </source>
</evidence>
<dbReference type="Gene3D" id="3.30.110.170">
    <property type="entry name" value="Protein of unknown function (DUF541), domain 1"/>
    <property type="match status" value="1"/>
</dbReference>